<keyword evidence="1" id="KW-1133">Transmembrane helix</keyword>
<organism evidence="2 3">
    <name type="scientific">Roseburia hominis</name>
    <dbReference type="NCBI Taxonomy" id="301301"/>
    <lineage>
        <taxon>Bacteria</taxon>
        <taxon>Bacillati</taxon>
        <taxon>Bacillota</taxon>
        <taxon>Clostridia</taxon>
        <taxon>Lachnospirales</taxon>
        <taxon>Lachnospiraceae</taxon>
        <taxon>Roseburia</taxon>
    </lineage>
</organism>
<comment type="caution">
    <text evidence="2">The sequence shown here is derived from an EMBL/GenBank/DDBJ whole genome shotgun (WGS) entry which is preliminary data.</text>
</comment>
<feature type="transmembrane region" description="Helical" evidence="1">
    <location>
        <begin position="22"/>
        <end position="42"/>
    </location>
</feature>
<dbReference type="AlphaFoldDB" id="A0A174G6X7"/>
<reference evidence="2 3" key="1">
    <citation type="submission" date="2018-08" db="EMBL/GenBank/DDBJ databases">
        <title>A genome reference for cultivated species of the human gut microbiota.</title>
        <authorList>
            <person name="Zou Y."/>
            <person name="Xue W."/>
            <person name="Luo G."/>
        </authorList>
    </citation>
    <scope>NUCLEOTIDE SEQUENCE [LARGE SCALE GENOMIC DNA]</scope>
    <source>
        <strain evidence="2 3">AF22-12AC</strain>
    </source>
</reference>
<dbReference type="SUPFAM" id="SSF53850">
    <property type="entry name" value="Periplasmic binding protein-like II"/>
    <property type="match status" value="1"/>
</dbReference>
<keyword evidence="1" id="KW-0812">Transmembrane</keyword>
<keyword evidence="1" id="KW-0472">Membrane</keyword>
<evidence type="ECO:0000256" key="1">
    <source>
        <dbReference type="SAM" id="Phobius"/>
    </source>
</evidence>
<evidence type="ECO:0000313" key="3">
    <source>
        <dbReference type="Proteomes" id="UP000266172"/>
    </source>
</evidence>
<name>A0A174G6X7_9FIRM</name>
<sequence>MEKKADFHSLSRKAKVQYVWDYYKWPIAAAIAALCFVIYLIYHYATYRDPLLNVIMMNCNDSITADSKGFDEFLEACGYDPKEDSVSLTSSLQFSDGEYSTSYNDTQVLTLMLAAGGQDLFFGTGDEYLDYADQGALMDLSTVLSDELLDRYQDHLIYTTEDGAVASYPCAIELTDNAWLHKYNYYDSCYFGILYQNQNLDAALQFADFLLNYND</sequence>
<dbReference type="EMBL" id="QRVL01000003">
    <property type="protein sequence ID" value="RGS41317.1"/>
    <property type="molecule type" value="Genomic_DNA"/>
</dbReference>
<dbReference type="Gene3D" id="3.40.190.10">
    <property type="entry name" value="Periplasmic binding protein-like II"/>
    <property type="match status" value="1"/>
</dbReference>
<proteinExistence type="predicted"/>
<evidence type="ECO:0000313" key="2">
    <source>
        <dbReference type="EMBL" id="RGS41317.1"/>
    </source>
</evidence>
<accession>A0A174G6X7</accession>
<dbReference type="Proteomes" id="UP000266172">
    <property type="component" value="Unassembled WGS sequence"/>
</dbReference>
<protein>
    <submittedName>
        <fullName evidence="2">Extracellular solute-binding protein</fullName>
    </submittedName>
</protein>
<dbReference type="RefSeq" id="WP_055231722.1">
    <property type="nucleotide sequence ID" value="NZ_CAUELN010000019.1"/>
</dbReference>
<gene>
    <name evidence="2" type="ORF">DWX93_06615</name>
</gene>